<dbReference type="Gene3D" id="3.20.20.140">
    <property type="entry name" value="Metal-dependent hydrolases"/>
    <property type="match status" value="1"/>
</dbReference>
<evidence type="ECO:0000259" key="6">
    <source>
        <dbReference type="Pfam" id="PF01979"/>
    </source>
</evidence>
<dbReference type="CDD" id="cd01314">
    <property type="entry name" value="D-HYD"/>
    <property type="match status" value="1"/>
</dbReference>
<dbReference type="SUPFAM" id="SSF51556">
    <property type="entry name" value="Metallo-dependent hydrolases"/>
    <property type="match status" value="1"/>
</dbReference>
<evidence type="ECO:0000256" key="2">
    <source>
        <dbReference type="ARBA" id="ARBA00008829"/>
    </source>
</evidence>
<accession>A0A2G6KFL6</accession>
<evidence type="ECO:0000313" key="8">
    <source>
        <dbReference type="Proteomes" id="UP000230821"/>
    </source>
</evidence>
<evidence type="ECO:0000313" key="7">
    <source>
        <dbReference type="EMBL" id="PIE33599.1"/>
    </source>
</evidence>
<dbReference type="NCBIfam" id="TIGR02033">
    <property type="entry name" value="D-hydantoinase"/>
    <property type="match status" value="1"/>
</dbReference>
<evidence type="ECO:0000256" key="3">
    <source>
        <dbReference type="ARBA" id="ARBA00022723"/>
    </source>
</evidence>
<dbReference type="InterPro" id="IPR006680">
    <property type="entry name" value="Amidohydro-rel"/>
</dbReference>
<dbReference type="InterPro" id="IPR011778">
    <property type="entry name" value="Hydantoinase/dihydroPyrase"/>
</dbReference>
<organism evidence="7 8">
    <name type="scientific">candidate division KSB3 bacterium</name>
    <dbReference type="NCBI Taxonomy" id="2044937"/>
    <lineage>
        <taxon>Bacteria</taxon>
        <taxon>candidate division KSB3</taxon>
    </lineage>
</organism>
<dbReference type="InterPro" id="IPR050378">
    <property type="entry name" value="Metallo-dep_Hydrolases_sf"/>
</dbReference>
<name>A0A2G6KFL6_9BACT</name>
<comment type="similarity">
    <text evidence="2">Belongs to the metallo-dependent hydrolases superfamily. Hydantoinase/dihydropyrimidinase family.</text>
</comment>
<protein>
    <submittedName>
        <fullName evidence="7">Dihydropyrimidinase</fullName>
    </submittedName>
</protein>
<comment type="caution">
    <text evidence="7">The sequence shown here is derived from an EMBL/GenBank/DDBJ whole genome shotgun (WGS) entry which is preliminary data.</text>
</comment>
<dbReference type="PANTHER" id="PTHR11647">
    <property type="entry name" value="HYDRANTOINASE/DIHYDROPYRIMIDINASE FAMILY MEMBER"/>
    <property type="match status" value="1"/>
</dbReference>
<dbReference type="InterPro" id="IPR032466">
    <property type="entry name" value="Metal_Hydrolase"/>
</dbReference>
<dbReference type="GO" id="GO:0046872">
    <property type="term" value="F:metal ion binding"/>
    <property type="evidence" value="ECO:0007669"/>
    <property type="project" value="UniProtKB-KW"/>
</dbReference>
<dbReference type="InterPro" id="IPR011059">
    <property type="entry name" value="Metal-dep_hydrolase_composite"/>
</dbReference>
<evidence type="ECO:0000256" key="5">
    <source>
        <dbReference type="PIRSR" id="PIRSR611778-50"/>
    </source>
</evidence>
<dbReference type="PANTHER" id="PTHR11647:SF1">
    <property type="entry name" value="COLLAPSIN RESPONSE MEDIATOR PROTEIN"/>
    <property type="match status" value="1"/>
</dbReference>
<dbReference type="GO" id="GO:0005829">
    <property type="term" value="C:cytosol"/>
    <property type="evidence" value="ECO:0007669"/>
    <property type="project" value="TreeGrafter"/>
</dbReference>
<dbReference type="GO" id="GO:0016812">
    <property type="term" value="F:hydrolase activity, acting on carbon-nitrogen (but not peptide) bonds, in cyclic amides"/>
    <property type="evidence" value="ECO:0007669"/>
    <property type="project" value="TreeGrafter"/>
</dbReference>
<evidence type="ECO:0000256" key="1">
    <source>
        <dbReference type="ARBA" id="ARBA00001947"/>
    </source>
</evidence>
<evidence type="ECO:0000256" key="4">
    <source>
        <dbReference type="ARBA" id="ARBA00022801"/>
    </source>
</evidence>
<dbReference type="FunFam" id="3.20.20.140:FF:000076">
    <property type="entry name" value="Dihydropyrimidinase like 2"/>
    <property type="match status" value="1"/>
</dbReference>
<dbReference type="Pfam" id="PF01979">
    <property type="entry name" value="Amidohydro_1"/>
    <property type="match status" value="1"/>
</dbReference>
<sequence length="466" mass="51321">MATTLIKDGTIITASHSFAADLVIKDERIEQIGRNLLVKDVDREIDAAGKYIMPGGIDVHTHLDMPVGDFRSVDTFETGTIAAACGGTTTIIDYAAHEHGELMARGLETWHRRAEGRAVIDYGFHMTLSEFTERTLRDMEQMVNAGVSSFKVFTAYPGRMMLNDASILKILKRSEELGTLVCVHAENGHVIDVLIQEALESGNVAPKYHAITRPSKGEGEAVNRVITLAELAETHLYIVHVSCCEAVEHITRARLKGLPIYAETCPQYLFLSDEYYELPDFKGAKYVMSPPLRDKQHQDGIWHGIQNRMLQVVGTDHCPFHFHGQKDRNQDNFTQIPNGGPGIETRLSLLYTGGVCTGRISLNHFVDLVSTAPARLFGLYPKKGAVAPGSDADLMIVDPRKETVISAATHHSAVDYSLYEGMKVKGVPDCVFSRGKMIIDHGDFIGTPGDGQFISRPPQSSFPDAD</sequence>
<dbReference type="EMBL" id="PDSK01000096">
    <property type="protein sequence ID" value="PIE33599.1"/>
    <property type="molecule type" value="Genomic_DNA"/>
</dbReference>
<comment type="PTM">
    <text evidence="5">Carbamylation allows a single lysine to coordinate two divalent metal cations.</text>
</comment>
<proteinExistence type="inferred from homology"/>
<dbReference type="Proteomes" id="UP000230821">
    <property type="component" value="Unassembled WGS sequence"/>
</dbReference>
<gene>
    <name evidence="7" type="primary">hydA</name>
    <name evidence="7" type="ORF">CSA56_10800</name>
</gene>
<dbReference type="AlphaFoldDB" id="A0A2G6KFL6"/>
<dbReference type="SUPFAM" id="SSF51338">
    <property type="entry name" value="Composite domain of metallo-dependent hydrolases"/>
    <property type="match status" value="2"/>
</dbReference>
<keyword evidence="3" id="KW-0479">Metal-binding</keyword>
<dbReference type="Gene3D" id="2.30.40.10">
    <property type="entry name" value="Urease, subunit C, domain 1"/>
    <property type="match status" value="1"/>
</dbReference>
<feature type="modified residue" description="N6-carboxylysine" evidence="5">
    <location>
        <position position="151"/>
    </location>
</feature>
<keyword evidence="4" id="KW-0378">Hydrolase</keyword>
<reference evidence="7 8" key="1">
    <citation type="submission" date="2017-10" db="EMBL/GenBank/DDBJ databases">
        <title>Novel microbial diversity and functional potential in the marine mammal oral microbiome.</title>
        <authorList>
            <person name="Dudek N.K."/>
            <person name="Sun C.L."/>
            <person name="Burstein D."/>
            <person name="Kantor R.S."/>
            <person name="Aliaga Goltsman D.S."/>
            <person name="Bik E.M."/>
            <person name="Thomas B.C."/>
            <person name="Banfield J.F."/>
            <person name="Relman D.A."/>
        </authorList>
    </citation>
    <scope>NUCLEOTIDE SEQUENCE [LARGE SCALE GENOMIC DNA]</scope>
    <source>
        <strain evidence="7">DOLJORAL78_47_16</strain>
    </source>
</reference>
<feature type="domain" description="Amidohydrolase-related" evidence="6">
    <location>
        <begin position="51"/>
        <end position="437"/>
    </location>
</feature>
<comment type="cofactor">
    <cofactor evidence="1">
        <name>Zn(2+)</name>
        <dbReference type="ChEBI" id="CHEBI:29105"/>
    </cofactor>
</comment>